<keyword evidence="5" id="KW-1133">Transmembrane helix</keyword>
<dbReference type="InterPro" id="IPR032694">
    <property type="entry name" value="CopC/D"/>
</dbReference>
<comment type="subcellular location">
    <subcellularLocation>
        <location evidence="1">Cell envelope</location>
    </subcellularLocation>
</comment>
<gene>
    <name evidence="8" type="ORF">FNH05_14165</name>
</gene>
<keyword evidence="4" id="KW-0186">Copper</keyword>
<evidence type="ECO:0000256" key="5">
    <source>
        <dbReference type="SAM" id="Phobius"/>
    </source>
</evidence>
<accession>A0A558CSN1</accession>
<protein>
    <submittedName>
        <fullName evidence="8">Copper resistance protein CopC</fullName>
    </submittedName>
</protein>
<dbReference type="InterPro" id="IPR007348">
    <property type="entry name" value="CopC_dom"/>
</dbReference>
<dbReference type="InterPro" id="IPR014756">
    <property type="entry name" value="Ig_E-set"/>
</dbReference>
<feature type="transmembrane region" description="Helical" evidence="5">
    <location>
        <begin position="134"/>
        <end position="154"/>
    </location>
</feature>
<dbReference type="SUPFAM" id="SSF81296">
    <property type="entry name" value="E set domains"/>
    <property type="match status" value="1"/>
</dbReference>
<proteinExistence type="predicted"/>
<reference evidence="8 9" key="1">
    <citation type="submission" date="2019-07" db="EMBL/GenBank/DDBJ databases">
        <authorList>
            <person name="Duangmal K."/>
            <person name="Teo W.F.A."/>
        </authorList>
    </citation>
    <scope>NUCLEOTIDE SEQUENCE [LARGE SCALE GENOMIC DNA]</scope>
    <source>
        <strain evidence="8 9">TBRC 6029</strain>
    </source>
</reference>
<feature type="chain" id="PRO_5021878957" evidence="6">
    <location>
        <begin position="27"/>
        <end position="159"/>
    </location>
</feature>
<reference evidence="8 9" key="2">
    <citation type="submission" date="2019-08" db="EMBL/GenBank/DDBJ databases">
        <title>Amycolatopsis acidicola sp. nov., isolated from peat swamp forest soil.</title>
        <authorList>
            <person name="Srisuk N."/>
        </authorList>
    </citation>
    <scope>NUCLEOTIDE SEQUENCE [LARGE SCALE GENOMIC DNA]</scope>
    <source>
        <strain evidence="8 9">TBRC 6029</strain>
    </source>
</reference>
<evidence type="ECO:0000256" key="2">
    <source>
        <dbReference type="ARBA" id="ARBA00022723"/>
    </source>
</evidence>
<evidence type="ECO:0000256" key="6">
    <source>
        <dbReference type="SAM" id="SignalP"/>
    </source>
</evidence>
<evidence type="ECO:0000256" key="1">
    <source>
        <dbReference type="ARBA" id="ARBA00004196"/>
    </source>
</evidence>
<comment type="caution">
    <text evidence="8">The sequence shown here is derived from an EMBL/GenBank/DDBJ whole genome shotgun (WGS) entry which is preliminary data.</text>
</comment>
<keyword evidence="5" id="KW-0472">Membrane</keyword>
<evidence type="ECO:0000259" key="7">
    <source>
        <dbReference type="Pfam" id="PF04234"/>
    </source>
</evidence>
<keyword evidence="9" id="KW-1185">Reference proteome</keyword>
<dbReference type="GO" id="GO:0046688">
    <property type="term" value="P:response to copper ion"/>
    <property type="evidence" value="ECO:0007669"/>
    <property type="project" value="InterPro"/>
</dbReference>
<dbReference type="AlphaFoldDB" id="A0A558CSN1"/>
<keyword evidence="2" id="KW-0479">Metal-binding</keyword>
<keyword evidence="5" id="KW-0812">Transmembrane</keyword>
<dbReference type="GO" id="GO:0042597">
    <property type="term" value="C:periplasmic space"/>
    <property type="evidence" value="ECO:0007669"/>
    <property type="project" value="InterPro"/>
</dbReference>
<dbReference type="GO" id="GO:0030313">
    <property type="term" value="C:cell envelope"/>
    <property type="evidence" value="ECO:0007669"/>
    <property type="project" value="UniProtKB-SubCell"/>
</dbReference>
<dbReference type="EMBL" id="VJWX01000116">
    <property type="protein sequence ID" value="TVT51778.1"/>
    <property type="molecule type" value="Genomic_DNA"/>
</dbReference>
<dbReference type="OrthoDB" id="3698694at2"/>
<keyword evidence="3 6" id="KW-0732">Signal</keyword>
<dbReference type="Proteomes" id="UP000320011">
    <property type="component" value="Unassembled WGS sequence"/>
</dbReference>
<dbReference type="InterPro" id="IPR014755">
    <property type="entry name" value="Cu-Rt/internalin_Ig-like"/>
</dbReference>
<dbReference type="PANTHER" id="PTHR34820:SF4">
    <property type="entry name" value="INNER MEMBRANE PROTEIN YEBZ"/>
    <property type="match status" value="1"/>
</dbReference>
<dbReference type="Pfam" id="PF04234">
    <property type="entry name" value="CopC"/>
    <property type="match status" value="1"/>
</dbReference>
<dbReference type="PANTHER" id="PTHR34820">
    <property type="entry name" value="INNER MEMBRANE PROTEIN YEBZ"/>
    <property type="match status" value="1"/>
</dbReference>
<evidence type="ECO:0000256" key="4">
    <source>
        <dbReference type="ARBA" id="ARBA00023008"/>
    </source>
</evidence>
<feature type="signal peptide" evidence="6">
    <location>
        <begin position="1"/>
        <end position="26"/>
    </location>
</feature>
<dbReference type="RefSeq" id="WP_144588262.1">
    <property type="nucleotide sequence ID" value="NZ_VJWX01000116.1"/>
</dbReference>
<dbReference type="GO" id="GO:0005886">
    <property type="term" value="C:plasma membrane"/>
    <property type="evidence" value="ECO:0007669"/>
    <property type="project" value="TreeGrafter"/>
</dbReference>
<feature type="domain" description="CopC" evidence="7">
    <location>
        <begin position="27"/>
        <end position="120"/>
    </location>
</feature>
<dbReference type="Gene3D" id="2.60.40.1220">
    <property type="match status" value="1"/>
</dbReference>
<dbReference type="GO" id="GO:0006825">
    <property type="term" value="P:copper ion transport"/>
    <property type="evidence" value="ECO:0007669"/>
    <property type="project" value="InterPro"/>
</dbReference>
<organism evidence="8 9">
    <name type="scientific">Amycolatopsis rhizosphaerae</name>
    <dbReference type="NCBI Taxonomy" id="2053003"/>
    <lineage>
        <taxon>Bacteria</taxon>
        <taxon>Bacillati</taxon>
        <taxon>Actinomycetota</taxon>
        <taxon>Actinomycetes</taxon>
        <taxon>Pseudonocardiales</taxon>
        <taxon>Pseudonocardiaceae</taxon>
        <taxon>Amycolatopsis</taxon>
    </lineage>
</organism>
<dbReference type="GO" id="GO:0005507">
    <property type="term" value="F:copper ion binding"/>
    <property type="evidence" value="ECO:0007669"/>
    <property type="project" value="InterPro"/>
</dbReference>
<sequence length="159" mass="15721">MLLRRLSVSLVLAVAALVAAAPVAMAHTGLESSDPADGASLSAAPQQVRLKFGEAVTLPADPVRVTGPGGARWTVGKATVDGSTVTVGVRADGPAGAYVLDYTVVSDDGDQVKGSVRFTLTTVAGTSSGAPSAAVAWIALAVAVVAVVAGVVTGRARRS</sequence>
<name>A0A558CSN1_9PSEU</name>
<evidence type="ECO:0000256" key="3">
    <source>
        <dbReference type="ARBA" id="ARBA00022729"/>
    </source>
</evidence>
<evidence type="ECO:0000313" key="9">
    <source>
        <dbReference type="Proteomes" id="UP000320011"/>
    </source>
</evidence>
<evidence type="ECO:0000313" key="8">
    <source>
        <dbReference type="EMBL" id="TVT51778.1"/>
    </source>
</evidence>